<dbReference type="Pfam" id="PF02463">
    <property type="entry name" value="SMC_N"/>
    <property type="match status" value="1"/>
</dbReference>
<dbReference type="GO" id="GO:0003697">
    <property type="term" value="F:single-stranded DNA binding"/>
    <property type="evidence" value="ECO:0007669"/>
    <property type="project" value="TreeGrafter"/>
</dbReference>
<evidence type="ECO:0000256" key="3">
    <source>
        <dbReference type="ARBA" id="ARBA00023054"/>
    </source>
</evidence>
<dbReference type="Gene3D" id="1.10.287.1490">
    <property type="match status" value="2"/>
</dbReference>
<feature type="coiled-coil region" evidence="4">
    <location>
        <begin position="678"/>
        <end position="757"/>
    </location>
</feature>
<feature type="domain" description="RecF/RecN/SMC N-terminal" evidence="6">
    <location>
        <begin position="98"/>
        <end position="1070"/>
    </location>
</feature>
<dbReference type="PANTHER" id="PTHR45916">
    <property type="entry name" value="STRUCTURAL MAINTENANCE OF CHROMOSOMES PROTEIN 5"/>
    <property type="match status" value="1"/>
</dbReference>
<accession>A0AAN6JVG3</accession>
<feature type="coiled-coil region" evidence="4">
    <location>
        <begin position="269"/>
        <end position="303"/>
    </location>
</feature>
<dbReference type="InterPro" id="IPR027417">
    <property type="entry name" value="P-loop_NTPase"/>
</dbReference>
<feature type="coiled-coil region" evidence="4">
    <location>
        <begin position="343"/>
        <end position="433"/>
    </location>
</feature>
<evidence type="ECO:0000259" key="6">
    <source>
        <dbReference type="Pfam" id="PF02463"/>
    </source>
</evidence>
<dbReference type="GO" id="GO:0000724">
    <property type="term" value="P:double-strand break repair via homologous recombination"/>
    <property type="evidence" value="ECO:0007669"/>
    <property type="project" value="TreeGrafter"/>
</dbReference>
<evidence type="ECO:0000256" key="1">
    <source>
        <dbReference type="ARBA" id="ARBA00010171"/>
    </source>
</evidence>
<protein>
    <recommendedName>
        <fullName evidence="2">Structural maintenance of chromosomes protein 5</fullName>
    </recommendedName>
</protein>
<gene>
    <name evidence="7" type="primary">SMC5</name>
    <name evidence="7" type="ORF">OC846_005981</name>
</gene>
<feature type="coiled-coil region" evidence="4">
    <location>
        <begin position="884"/>
        <end position="946"/>
    </location>
</feature>
<comment type="similarity">
    <text evidence="1">Belongs to the SMC family. SMC5 subfamily.</text>
</comment>
<dbReference type="SUPFAM" id="SSF52540">
    <property type="entry name" value="P-loop containing nucleoside triphosphate hydrolases"/>
    <property type="match status" value="1"/>
</dbReference>
<dbReference type="EMBL" id="JAPDMZ010000270">
    <property type="protein sequence ID" value="KAK0544647.1"/>
    <property type="molecule type" value="Genomic_DNA"/>
</dbReference>
<keyword evidence="8" id="KW-1185">Reference proteome</keyword>
<evidence type="ECO:0000313" key="7">
    <source>
        <dbReference type="EMBL" id="KAK0544647.1"/>
    </source>
</evidence>
<reference evidence="7" key="1">
    <citation type="journal article" date="2023" name="PhytoFront">
        <title>Draft Genome Resources of Seven Strains of Tilletia horrida, Causal Agent of Kernel Smut of Rice.</title>
        <authorList>
            <person name="Khanal S."/>
            <person name="Antony Babu S."/>
            <person name="Zhou X.G."/>
        </authorList>
    </citation>
    <scope>NUCLEOTIDE SEQUENCE</scope>
    <source>
        <strain evidence="7">TX6</strain>
    </source>
</reference>
<proteinExistence type="inferred from homology"/>
<sequence length="1127" mass="129208">MPDVSRTRAATQVNGRHADDQDEDYDTALPGGSLPVLNGLHRKRGRATMEGNGQQDSEDEDEAEENAARMAKRKKQRELAIERTMQTRDDDGYLPGSIVRVKLIAFVTYDAVEFRPGPYLNMIIGPNGTGKSTIVCAIALGLGWKPNVLGRAKDVAAFVKQGYDTSSITIELKGKPGQRNLIIRRDIGRHNNQSDWFLDGQKTTQRDIDSRVEALDIKIDNLCSFLPQDKVADFARMTPPQLLKEVQKAAGETGLIESHEELTRLGHEEAKLSQRLANEQSDLDDLNQRQSMMERDVQRFRERQEIERRVKLLELRVPEAKYNLARAEAFKLKTRVQKRRARLEVAEQRLKPYEEVLGELDEKSEKLRLRKDKAKSSLDAVAGDLKKCTAALEKKEKAAENLHREMATLDQRETQRKKEIEKLKGEIRDLKAAIQNPPETVSTQSSDTQVKQIRMRIRADGSERSDIKMKIDEIHLENRKQVDRSIGPAVRWLRDNKQLFSGTVYEPVAMEASIKDNKYANAVETCMSWPSFKTFVCELRSDYDIFTRELIDKQKLRLNVYEVEGFDDSLTRSAYPQELLNQYGFESTAIELIDAPDAIKKFLSQTHLLNKIPISLNSNPSAQLLDQITSQRLFQRFVFGNQLYNVTISSYGNRSASTATRNLKVSQNFGQPVDQTLKQDLERRIRENSARFRASEEEVAKLMDRDKILRNQIEQHEKQRNALQAEYQAAKAAQTQYEKDRGKLDMLERHLRNAMNKPTTERERMNIRKQLQKLAEDRAGIAQDIKVHMLDQNKLRMNYDLQFLEGLQHEANRVAFSELKSAADASQEHWKTAVDEIVEEERDARRQAKSLLNRFNNLSATSDPEVIVALQEAREQPDYNDVSLDDLQLELEAQRQALDQAHGLSDEVIATFEERARQIQKHSDKIAAFTKEKADLDQNIKDIRDEWEPAIRSLVHDVSEKFSAAFDRIGCAGEIRVATDRDYDKWGIEILVKFRDTEELQLLTGQRQSGGERSLSTIMFLMGLTELGKSPFSLVDEINQGMDQRAERAVHNQMVDVTCGQHARQYFLITPKLLNHLAYHERMRVLIINNGEWLPEKFSSSDIKAVERAHMRQEMDKVYQGSLVPPA</sequence>
<dbReference type="AlphaFoldDB" id="A0AAN6JVG3"/>
<dbReference type="GO" id="GO:0030915">
    <property type="term" value="C:Smc5-Smc6 complex"/>
    <property type="evidence" value="ECO:0007669"/>
    <property type="project" value="TreeGrafter"/>
</dbReference>
<organism evidence="7 8">
    <name type="scientific">Tilletia horrida</name>
    <dbReference type="NCBI Taxonomy" id="155126"/>
    <lineage>
        <taxon>Eukaryota</taxon>
        <taxon>Fungi</taxon>
        <taxon>Dikarya</taxon>
        <taxon>Basidiomycota</taxon>
        <taxon>Ustilaginomycotina</taxon>
        <taxon>Exobasidiomycetes</taxon>
        <taxon>Tilletiales</taxon>
        <taxon>Tilletiaceae</taxon>
        <taxon>Tilletia</taxon>
    </lineage>
</organism>
<dbReference type="GO" id="GO:0005634">
    <property type="term" value="C:nucleus"/>
    <property type="evidence" value="ECO:0007669"/>
    <property type="project" value="TreeGrafter"/>
</dbReference>
<dbReference type="Proteomes" id="UP001176517">
    <property type="component" value="Unassembled WGS sequence"/>
</dbReference>
<dbReference type="SUPFAM" id="SSF57997">
    <property type="entry name" value="Tropomyosin"/>
    <property type="match status" value="1"/>
</dbReference>
<comment type="caution">
    <text evidence="7">The sequence shown here is derived from an EMBL/GenBank/DDBJ whole genome shotgun (WGS) entry which is preliminary data.</text>
</comment>
<feature type="region of interest" description="Disordered" evidence="5">
    <location>
        <begin position="1"/>
        <end position="62"/>
    </location>
</feature>
<name>A0AAN6JVG3_9BASI</name>
<dbReference type="InterPro" id="IPR003395">
    <property type="entry name" value="RecF/RecN/SMC_N"/>
</dbReference>
<evidence type="ECO:0000256" key="4">
    <source>
        <dbReference type="SAM" id="Coils"/>
    </source>
</evidence>
<evidence type="ECO:0000313" key="8">
    <source>
        <dbReference type="Proteomes" id="UP001176517"/>
    </source>
</evidence>
<dbReference type="PANTHER" id="PTHR45916:SF1">
    <property type="entry name" value="STRUCTURAL MAINTENANCE OF CHROMOSOMES PROTEIN 5"/>
    <property type="match status" value="1"/>
</dbReference>
<evidence type="ECO:0000256" key="2">
    <source>
        <dbReference type="ARBA" id="ARBA00018687"/>
    </source>
</evidence>
<dbReference type="Gene3D" id="3.40.50.300">
    <property type="entry name" value="P-loop containing nucleotide triphosphate hydrolases"/>
    <property type="match status" value="2"/>
</dbReference>
<keyword evidence="3 4" id="KW-0175">Coiled coil</keyword>
<evidence type="ECO:0000256" key="5">
    <source>
        <dbReference type="SAM" id="MobiDB-lite"/>
    </source>
</evidence>